<dbReference type="Proteomes" id="UP000035540">
    <property type="component" value="Chromosome"/>
</dbReference>
<dbReference type="PATRIC" id="fig|136857.5.peg.643"/>
<organism evidence="1 2">
    <name type="scientific">Corynebacterium testudinoris</name>
    <dbReference type="NCBI Taxonomy" id="136857"/>
    <lineage>
        <taxon>Bacteria</taxon>
        <taxon>Bacillati</taxon>
        <taxon>Actinomycetota</taxon>
        <taxon>Actinomycetes</taxon>
        <taxon>Mycobacteriales</taxon>
        <taxon>Corynebacteriaceae</taxon>
        <taxon>Corynebacterium</taxon>
    </lineage>
</organism>
<name>A0A0G3H5R1_9CORY</name>
<protein>
    <submittedName>
        <fullName evidence="1">Putative DUF3107 family protein</fullName>
    </submittedName>
</protein>
<evidence type="ECO:0000313" key="2">
    <source>
        <dbReference type="Proteomes" id="UP000035540"/>
    </source>
</evidence>
<dbReference type="STRING" id="136857.CTEST_03250"/>
<reference evidence="2" key="2">
    <citation type="submission" date="2015-05" db="EMBL/GenBank/DDBJ databases">
        <title>Complete genome sequence of Corynebacterium testudinoris DSM 44614, recovered from necrotic lesions in the mouth of a tortoise.</title>
        <authorList>
            <person name="Ruckert C."/>
            <person name="Albersmeier A."/>
            <person name="Winkler A."/>
            <person name="Tauch A."/>
        </authorList>
    </citation>
    <scope>NUCLEOTIDE SEQUENCE [LARGE SCALE GENOMIC DNA]</scope>
    <source>
        <strain evidence="2">DSM 44614</strain>
    </source>
</reference>
<sequence length="91" mass="10107">MQTHLRYYGLPSMMDRMDIKIGFVDSPRELVINLESDQQAVVAQVNEALNGDARTLHLVDSKDRAYIISVSRIAYVEVGTPTHRSVGFAGA</sequence>
<dbReference type="EMBL" id="CP011545">
    <property type="protein sequence ID" value="AKK08105.1"/>
    <property type="molecule type" value="Genomic_DNA"/>
</dbReference>
<reference evidence="1 2" key="1">
    <citation type="journal article" date="2015" name="Genome Announc.">
        <title>Complete Genome Sequence of the Type Strain Corynebacterium testudinoris DSM 44614, Recovered from Necrotic Lesions in the Mouth of a Tortoise.</title>
        <authorList>
            <person name="Ruckert C."/>
            <person name="Kriete M."/>
            <person name="Jaenicke S."/>
            <person name="Winkler A."/>
            <person name="Tauch A."/>
        </authorList>
    </citation>
    <scope>NUCLEOTIDE SEQUENCE [LARGE SCALE GENOMIC DNA]</scope>
    <source>
        <strain evidence="1 2">DSM 44614</strain>
    </source>
</reference>
<keyword evidence="2" id="KW-1185">Reference proteome</keyword>
<gene>
    <name evidence="1" type="ORF">CTEST_03250</name>
</gene>
<dbReference type="KEGG" id="cted:CTEST_03250"/>
<dbReference type="InterPro" id="IPR021456">
    <property type="entry name" value="DUF3107"/>
</dbReference>
<proteinExistence type="predicted"/>
<dbReference type="AlphaFoldDB" id="A0A0G3H5R1"/>
<evidence type="ECO:0000313" key="1">
    <source>
        <dbReference type="EMBL" id="AKK08105.1"/>
    </source>
</evidence>
<accession>A0A0G3H5R1</accession>
<dbReference type="Pfam" id="PF11305">
    <property type="entry name" value="DUF3107"/>
    <property type="match status" value="1"/>
</dbReference>